<sequence length="82" mass="9381">MNPMASSTFFPDGKTPNCGSFFSFATDIVAILEHKQFECLGRVTELTGLQCYWFADFPPPPPSPYEDWVRVRQFPFRQSPEA</sequence>
<proteinExistence type="predicted"/>
<evidence type="ECO:0000313" key="2">
    <source>
        <dbReference type="Proteomes" id="UP001234178"/>
    </source>
</evidence>
<dbReference type="Proteomes" id="UP001234178">
    <property type="component" value="Unassembled WGS sequence"/>
</dbReference>
<reference evidence="1 2" key="1">
    <citation type="journal article" date="2023" name="Nucleic Acids Res.">
        <title>The hologenome of Daphnia magna reveals possible DNA methylation and microbiome-mediated evolution of the host genome.</title>
        <authorList>
            <person name="Chaturvedi A."/>
            <person name="Li X."/>
            <person name="Dhandapani V."/>
            <person name="Marshall H."/>
            <person name="Kissane S."/>
            <person name="Cuenca-Cambronero M."/>
            <person name="Asole G."/>
            <person name="Calvet F."/>
            <person name="Ruiz-Romero M."/>
            <person name="Marangio P."/>
            <person name="Guigo R."/>
            <person name="Rago D."/>
            <person name="Mirbahai L."/>
            <person name="Eastwood N."/>
            <person name="Colbourne J.K."/>
            <person name="Zhou J."/>
            <person name="Mallon E."/>
            <person name="Orsini L."/>
        </authorList>
    </citation>
    <scope>NUCLEOTIDE SEQUENCE [LARGE SCALE GENOMIC DNA]</scope>
    <source>
        <strain evidence="1">LRV0_1</strain>
    </source>
</reference>
<protein>
    <submittedName>
        <fullName evidence="1">Uncharacterized protein</fullName>
    </submittedName>
</protein>
<name>A0ABR0AFG9_9CRUS</name>
<organism evidence="1 2">
    <name type="scientific">Daphnia magna</name>
    <dbReference type="NCBI Taxonomy" id="35525"/>
    <lineage>
        <taxon>Eukaryota</taxon>
        <taxon>Metazoa</taxon>
        <taxon>Ecdysozoa</taxon>
        <taxon>Arthropoda</taxon>
        <taxon>Crustacea</taxon>
        <taxon>Branchiopoda</taxon>
        <taxon>Diplostraca</taxon>
        <taxon>Cladocera</taxon>
        <taxon>Anomopoda</taxon>
        <taxon>Daphniidae</taxon>
        <taxon>Daphnia</taxon>
    </lineage>
</organism>
<accession>A0ABR0AFG9</accession>
<gene>
    <name evidence="1" type="ORF">OUZ56_009264</name>
</gene>
<evidence type="ECO:0000313" key="1">
    <source>
        <dbReference type="EMBL" id="KAK4023870.1"/>
    </source>
</evidence>
<dbReference type="EMBL" id="JAOYFB010000037">
    <property type="protein sequence ID" value="KAK4023870.1"/>
    <property type="molecule type" value="Genomic_DNA"/>
</dbReference>
<keyword evidence="2" id="KW-1185">Reference proteome</keyword>
<comment type="caution">
    <text evidence="1">The sequence shown here is derived from an EMBL/GenBank/DDBJ whole genome shotgun (WGS) entry which is preliminary data.</text>
</comment>